<dbReference type="AlphaFoldDB" id="T0LP36"/>
<proteinExistence type="predicted"/>
<comment type="caution">
    <text evidence="2">The sequence shown here is derived from an EMBL/GenBank/DDBJ whole genome shotgun (WGS) entry which is preliminary data.</text>
</comment>
<feature type="compositionally biased region" description="Basic residues" evidence="1">
    <location>
        <begin position="8"/>
        <end position="22"/>
    </location>
</feature>
<name>T0LP36_COLGC</name>
<evidence type="ECO:0000313" key="2">
    <source>
        <dbReference type="EMBL" id="EQB49935.1"/>
    </source>
</evidence>
<evidence type="ECO:0000313" key="3">
    <source>
        <dbReference type="Proteomes" id="UP000015530"/>
    </source>
</evidence>
<dbReference type="EMBL" id="AMYD01002189">
    <property type="protein sequence ID" value="EQB49935.1"/>
    <property type="molecule type" value="Genomic_DNA"/>
</dbReference>
<organism evidence="2 3">
    <name type="scientific">Colletotrichum gloeosporioides (strain Cg-14)</name>
    <name type="common">Anthracnose fungus</name>
    <name type="synonym">Glomerella cingulata</name>
    <dbReference type="NCBI Taxonomy" id="1237896"/>
    <lineage>
        <taxon>Eukaryota</taxon>
        <taxon>Fungi</taxon>
        <taxon>Dikarya</taxon>
        <taxon>Ascomycota</taxon>
        <taxon>Pezizomycotina</taxon>
        <taxon>Sordariomycetes</taxon>
        <taxon>Hypocreomycetidae</taxon>
        <taxon>Glomerellales</taxon>
        <taxon>Glomerellaceae</taxon>
        <taxon>Colletotrichum</taxon>
        <taxon>Colletotrichum gloeosporioides species complex</taxon>
    </lineage>
</organism>
<sequence>MRMLQQNKQRKQHRKQAQKGSF</sequence>
<accession>T0LP36</accession>
<evidence type="ECO:0000256" key="1">
    <source>
        <dbReference type="SAM" id="MobiDB-lite"/>
    </source>
</evidence>
<reference evidence="3" key="1">
    <citation type="journal article" date="2013" name="Mol. Plant Microbe Interact.">
        <title>Global aspects of pacC regulation of pathogenicity genes in Colletotrichum gloeosporioides as revealed by transcriptome analysis.</title>
        <authorList>
            <person name="Alkan N."/>
            <person name="Meng X."/>
            <person name="Friedlander G."/>
            <person name="Reuveni E."/>
            <person name="Sukno S."/>
            <person name="Sherman A."/>
            <person name="Thon M."/>
            <person name="Fluhr R."/>
            <person name="Prusky D."/>
        </authorList>
    </citation>
    <scope>NUCLEOTIDE SEQUENCE [LARGE SCALE GENOMIC DNA]</scope>
    <source>
        <strain evidence="3">Cg-14</strain>
    </source>
</reference>
<gene>
    <name evidence="2" type="ORF">CGLO_10679</name>
</gene>
<dbReference type="Proteomes" id="UP000015530">
    <property type="component" value="Unassembled WGS sequence"/>
</dbReference>
<dbReference type="HOGENOM" id="CLU_3425082_0_0_1"/>
<feature type="region of interest" description="Disordered" evidence="1">
    <location>
        <begin position="1"/>
        <end position="22"/>
    </location>
</feature>
<protein>
    <submittedName>
        <fullName evidence="2">Uncharacterized protein</fullName>
    </submittedName>
</protein>